<dbReference type="Proteomes" id="UP000016566">
    <property type="component" value="Unassembled WGS sequence"/>
</dbReference>
<dbReference type="PANTHER" id="PTHR43096">
    <property type="entry name" value="DNAJ HOMOLOG 1, MITOCHONDRIAL-RELATED"/>
    <property type="match status" value="1"/>
</dbReference>
<dbReference type="Pfam" id="PF00226">
    <property type="entry name" value="DnaJ"/>
    <property type="match status" value="1"/>
</dbReference>
<accession>U2Z7C5</accession>
<evidence type="ECO:0000313" key="3">
    <source>
        <dbReference type="Proteomes" id="UP000016566"/>
    </source>
</evidence>
<dbReference type="EMBL" id="BATB01000078">
    <property type="protein sequence ID" value="GAD57315.1"/>
    <property type="molecule type" value="Genomic_DNA"/>
</dbReference>
<dbReference type="GO" id="GO:0042026">
    <property type="term" value="P:protein refolding"/>
    <property type="evidence" value="ECO:0007669"/>
    <property type="project" value="TreeGrafter"/>
</dbReference>
<dbReference type="InterPro" id="IPR001623">
    <property type="entry name" value="DnaJ_domain"/>
</dbReference>
<dbReference type="GO" id="GO:0005737">
    <property type="term" value="C:cytoplasm"/>
    <property type="evidence" value="ECO:0007669"/>
    <property type="project" value="TreeGrafter"/>
</dbReference>
<feature type="domain" description="J" evidence="1">
    <location>
        <begin position="11"/>
        <end position="76"/>
    </location>
</feature>
<dbReference type="GO" id="GO:0051082">
    <property type="term" value="F:unfolded protein binding"/>
    <property type="evidence" value="ECO:0007669"/>
    <property type="project" value="TreeGrafter"/>
</dbReference>
<sequence length="92" mass="10220">MAMCESPMSGDPYAALGLARSATAAEIKKAYRKIARTTHPDLNPDDPAAEARLKAASHAYDLLKDPDSRARFDRGEIDDSGVERHDRKFYRV</sequence>
<comment type="caution">
    <text evidence="2">The sequence shown here is derived from an EMBL/GenBank/DDBJ whole genome shotgun (WGS) entry which is preliminary data.</text>
</comment>
<gene>
    <name evidence="2" type="ORF">MBELCI_3367</name>
</gene>
<dbReference type="AlphaFoldDB" id="U2Z7C5"/>
<dbReference type="CDD" id="cd06257">
    <property type="entry name" value="DnaJ"/>
    <property type="match status" value="1"/>
</dbReference>
<dbReference type="SMART" id="SM00271">
    <property type="entry name" value="DnaJ"/>
    <property type="match status" value="1"/>
</dbReference>
<name>U2Z7C5_9RHOB</name>
<dbReference type="InterPro" id="IPR036869">
    <property type="entry name" value="J_dom_sf"/>
</dbReference>
<dbReference type="SUPFAM" id="SSF46565">
    <property type="entry name" value="Chaperone J-domain"/>
    <property type="match status" value="1"/>
</dbReference>
<dbReference type="Gene3D" id="1.10.287.110">
    <property type="entry name" value="DnaJ domain"/>
    <property type="match status" value="1"/>
</dbReference>
<dbReference type="PROSITE" id="PS50076">
    <property type="entry name" value="DNAJ_2"/>
    <property type="match status" value="1"/>
</dbReference>
<reference evidence="2" key="1">
    <citation type="journal article" date="2013" name="Genome Announc.">
        <title>Draft Genome Sequence of Loktanella cinnabarina LL-001T, Isolated from Deep-Sea Floor Sediment.</title>
        <authorList>
            <person name="Nishi S."/>
            <person name="Tsubouchi T."/>
            <person name="Takaki Y."/>
            <person name="Koyanagi R."/>
            <person name="Satoh N."/>
            <person name="Maruyama T."/>
            <person name="Hatada Y."/>
        </authorList>
    </citation>
    <scope>NUCLEOTIDE SEQUENCE [LARGE SCALE GENOMIC DNA]</scope>
    <source>
        <strain evidence="2">LL-001</strain>
    </source>
</reference>
<evidence type="ECO:0000259" key="1">
    <source>
        <dbReference type="PROSITE" id="PS50076"/>
    </source>
</evidence>
<dbReference type="eggNOG" id="COG0484">
    <property type="taxonomic scope" value="Bacteria"/>
</dbReference>
<organism evidence="2 3">
    <name type="scientific">Limimaricola cinnabarinus LL-001</name>
    <dbReference type="NCBI Taxonomy" id="1337093"/>
    <lineage>
        <taxon>Bacteria</taxon>
        <taxon>Pseudomonadati</taxon>
        <taxon>Pseudomonadota</taxon>
        <taxon>Alphaproteobacteria</taxon>
        <taxon>Rhodobacterales</taxon>
        <taxon>Paracoccaceae</taxon>
        <taxon>Limimaricola</taxon>
    </lineage>
</organism>
<dbReference type="PANTHER" id="PTHR43096:SF10">
    <property type="entry name" value="CHAPERONE PROTEIN DNAJ A6, CHLOROPLASTIC"/>
    <property type="match status" value="1"/>
</dbReference>
<protein>
    <submittedName>
        <fullName evidence="2">DnaJ-class molecular chaperone CbpA</fullName>
    </submittedName>
</protein>
<proteinExistence type="predicted"/>
<keyword evidence="3" id="KW-1185">Reference proteome</keyword>
<dbReference type="STRING" id="1337093.MBELCI_3367"/>
<evidence type="ECO:0000313" key="2">
    <source>
        <dbReference type="EMBL" id="GAD57315.1"/>
    </source>
</evidence>
<dbReference type="PRINTS" id="PR00625">
    <property type="entry name" value="JDOMAIN"/>
</dbReference>